<keyword evidence="3 8" id="KW-0560">Oxidoreductase</keyword>
<dbReference type="CDD" id="cd00207">
    <property type="entry name" value="fer2"/>
    <property type="match status" value="1"/>
</dbReference>
<dbReference type="Pfam" id="PF00111">
    <property type="entry name" value="Fer2"/>
    <property type="match status" value="1"/>
</dbReference>
<dbReference type="InterPro" id="IPR036884">
    <property type="entry name" value="2Fe-2S-bd_dom_sf"/>
</dbReference>
<comment type="caution">
    <text evidence="8">The sequence shown here is derived from an EMBL/GenBank/DDBJ whole genome shotgun (WGS) entry which is preliminary data.</text>
</comment>
<dbReference type="Proteomes" id="UP000298324">
    <property type="component" value="Unassembled WGS sequence"/>
</dbReference>
<dbReference type="InterPro" id="IPR002888">
    <property type="entry name" value="2Fe-2S-bd"/>
</dbReference>
<dbReference type="PROSITE" id="PS00197">
    <property type="entry name" value="2FE2S_FER_1"/>
    <property type="match status" value="1"/>
</dbReference>
<evidence type="ECO:0000256" key="3">
    <source>
        <dbReference type="ARBA" id="ARBA00023002"/>
    </source>
</evidence>
<accession>A0A4Y7R5N6</accession>
<dbReference type="Gene3D" id="3.10.20.30">
    <property type="match status" value="1"/>
</dbReference>
<dbReference type="Pfam" id="PF01799">
    <property type="entry name" value="Fer2_2"/>
    <property type="match status" value="1"/>
</dbReference>
<keyword evidence="2" id="KW-0479">Metal-binding</keyword>
<keyword evidence="4" id="KW-0408">Iron</keyword>
<keyword evidence="5" id="KW-0411">Iron-sulfur</keyword>
<evidence type="ECO:0000259" key="7">
    <source>
        <dbReference type="PROSITE" id="PS51085"/>
    </source>
</evidence>
<evidence type="ECO:0000313" key="8">
    <source>
        <dbReference type="EMBL" id="TEB04052.1"/>
    </source>
</evidence>
<evidence type="ECO:0000256" key="4">
    <source>
        <dbReference type="ARBA" id="ARBA00023004"/>
    </source>
</evidence>
<gene>
    <name evidence="8" type="primary">hcrC_3</name>
    <name evidence="9" type="synonym">hcrC_1</name>
    <name evidence="9" type="ORF">Psch_03249</name>
    <name evidence="8" type="ORF">Psch_04238</name>
</gene>
<sequence length="157" mass="16622">MKQLISLDINGRVYDLAVSPRDLLADVIRRKVGLTGTKKGCGMGDCGACTVLVEGKPVLSCITLAITCNGKKITTVEGLALPNGELNPLQAAFVNHGAIQCGFCTPGMLMSATGLLNRNPKPSIYDIKHEMSGNICRCTGFKRIIEAIEVASETGVK</sequence>
<reference evidence="8" key="2">
    <citation type="submission" date="2018-05" db="EMBL/GenBank/DDBJ databases">
        <authorList>
            <person name="Hidalgo C.A."/>
            <person name="Nobu M.K."/>
            <person name="Narihiro T."/>
            <person name="Tamaki H."/>
            <person name="Liu W.-T."/>
            <person name="Kamagata Y."/>
            <person name="Stams A.J."/>
            <person name="Imachi H."/>
            <person name="Sousa D.Z."/>
        </authorList>
    </citation>
    <scope>NUCLEOTIDE SEQUENCE</scope>
    <source>
        <strain evidence="8">HH</strain>
    </source>
</reference>
<dbReference type="InterPro" id="IPR006058">
    <property type="entry name" value="2Fe2S_fd_BS"/>
</dbReference>
<keyword evidence="1" id="KW-0001">2Fe-2S</keyword>
<dbReference type="GO" id="GO:0016491">
    <property type="term" value="F:oxidoreductase activity"/>
    <property type="evidence" value="ECO:0007669"/>
    <property type="project" value="UniProtKB-KW"/>
</dbReference>
<dbReference type="PANTHER" id="PTHR44379">
    <property type="entry name" value="OXIDOREDUCTASE WITH IRON-SULFUR SUBUNIT"/>
    <property type="match status" value="1"/>
</dbReference>
<dbReference type="InterPro" id="IPR051452">
    <property type="entry name" value="Diverse_Oxidoreductases"/>
</dbReference>
<dbReference type="InterPro" id="IPR036010">
    <property type="entry name" value="2Fe-2S_ferredoxin-like_sf"/>
</dbReference>
<dbReference type="AlphaFoldDB" id="A0A4Y7R5N6"/>
<evidence type="ECO:0000256" key="2">
    <source>
        <dbReference type="ARBA" id="ARBA00022723"/>
    </source>
</evidence>
<dbReference type="FunFam" id="3.10.20.30:FF:000020">
    <property type="entry name" value="Xanthine dehydrogenase iron-sulfur subunit"/>
    <property type="match status" value="1"/>
</dbReference>
<evidence type="ECO:0000256" key="6">
    <source>
        <dbReference type="ARBA" id="ARBA00060707"/>
    </source>
</evidence>
<protein>
    <submittedName>
        <fullName evidence="8">4-hydroxybenzoyl-CoA reductase subunit gamma</fullName>
        <ecNumber evidence="8">1.3.7.9</ecNumber>
    </submittedName>
</protein>
<dbReference type="GO" id="GO:0046872">
    <property type="term" value="F:metal ion binding"/>
    <property type="evidence" value="ECO:0007669"/>
    <property type="project" value="UniProtKB-KW"/>
</dbReference>
<organism evidence="8 10">
    <name type="scientific">Pelotomaculum schinkii</name>
    <dbReference type="NCBI Taxonomy" id="78350"/>
    <lineage>
        <taxon>Bacteria</taxon>
        <taxon>Bacillati</taxon>
        <taxon>Bacillota</taxon>
        <taxon>Clostridia</taxon>
        <taxon>Eubacteriales</taxon>
        <taxon>Desulfotomaculaceae</taxon>
        <taxon>Pelotomaculum</taxon>
    </lineage>
</organism>
<dbReference type="Gene3D" id="1.10.150.120">
    <property type="entry name" value="[2Fe-2S]-binding domain"/>
    <property type="match status" value="1"/>
</dbReference>
<evidence type="ECO:0000313" key="10">
    <source>
        <dbReference type="Proteomes" id="UP000298324"/>
    </source>
</evidence>
<name>A0A4Y7R5N6_9FIRM</name>
<dbReference type="RefSeq" id="WP_190258801.1">
    <property type="nucleotide sequence ID" value="NZ_QFGA01000002.1"/>
</dbReference>
<dbReference type="InterPro" id="IPR012675">
    <property type="entry name" value="Beta-grasp_dom_sf"/>
</dbReference>
<dbReference type="GO" id="GO:0051537">
    <property type="term" value="F:2 iron, 2 sulfur cluster binding"/>
    <property type="evidence" value="ECO:0007669"/>
    <property type="project" value="UniProtKB-KW"/>
</dbReference>
<evidence type="ECO:0000256" key="1">
    <source>
        <dbReference type="ARBA" id="ARBA00022714"/>
    </source>
</evidence>
<dbReference type="SUPFAM" id="SSF47741">
    <property type="entry name" value="CO dehydrogenase ISP C-domain like"/>
    <property type="match status" value="1"/>
</dbReference>
<dbReference type="SUPFAM" id="SSF54292">
    <property type="entry name" value="2Fe-2S ferredoxin-like"/>
    <property type="match status" value="1"/>
</dbReference>
<evidence type="ECO:0000313" key="9">
    <source>
        <dbReference type="EMBL" id="TEB06205.1"/>
    </source>
</evidence>
<evidence type="ECO:0000256" key="5">
    <source>
        <dbReference type="ARBA" id="ARBA00023014"/>
    </source>
</evidence>
<comment type="pathway">
    <text evidence="6">Alkaloid degradation; nicotine degradation.</text>
</comment>
<dbReference type="PANTHER" id="PTHR44379:SF8">
    <property type="entry name" value="XANTHINE DEHYDROGENASE IRON-SULFUR-BINDING SUBUNIT XDHC-RELATED"/>
    <property type="match status" value="1"/>
</dbReference>
<dbReference type="PROSITE" id="PS51085">
    <property type="entry name" value="2FE2S_FER_2"/>
    <property type="match status" value="1"/>
</dbReference>
<dbReference type="InterPro" id="IPR001041">
    <property type="entry name" value="2Fe-2S_ferredoxin-type"/>
</dbReference>
<dbReference type="EMBL" id="QFGA01000002">
    <property type="protein sequence ID" value="TEB06205.1"/>
    <property type="molecule type" value="Genomic_DNA"/>
</dbReference>
<keyword evidence="10" id="KW-1185">Reference proteome</keyword>
<dbReference type="EC" id="1.3.7.9" evidence="8"/>
<dbReference type="FunFam" id="1.10.150.120:FF:000003">
    <property type="entry name" value="Carbon monoxide dehydrogenase, small subunit"/>
    <property type="match status" value="1"/>
</dbReference>
<proteinExistence type="predicted"/>
<dbReference type="EMBL" id="QFGA01000007">
    <property type="protein sequence ID" value="TEB04052.1"/>
    <property type="molecule type" value="Genomic_DNA"/>
</dbReference>
<feature type="domain" description="2Fe-2S ferredoxin-type" evidence="7">
    <location>
        <begin position="3"/>
        <end position="79"/>
    </location>
</feature>
<reference evidence="8 10" key="1">
    <citation type="journal article" date="2018" name="Environ. Microbiol.">
        <title>Novel energy conservation strategies and behaviour of Pelotomaculum schinkii driving syntrophic propionate catabolism.</title>
        <authorList>
            <person name="Hidalgo-Ahumada C.A.P."/>
            <person name="Nobu M.K."/>
            <person name="Narihiro T."/>
            <person name="Tamaki H."/>
            <person name="Liu W.T."/>
            <person name="Kamagata Y."/>
            <person name="Stams A.J.M."/>
            <person name="Imachi H."/>
            <person name="Sousa D.Z."/>
        </authorList>
    </citation>
    <scope>NUCLEOTIDE SEQUENCE [LARGE SCALE GENOMIC DNA]</scope>
    <source>
        <strain evidence="8 10">HH</strain>
    </source>
</reference>